<dbReference type="GO" id="GO:0043590">
    <property type="term" value="C:bacterial nucleoid"/>
    <property type="evidence" value="ECO:0007669"/>
    <property type="project" value="TreeGrafter"/>
</dbReference>
<comment type="caution">
    <text evidence="11">The sequence shown here is derived from an EMBL/GenBank/DDBJ whole genome shotgun (WGS) entry which is preliminary data.</text>
</comment>
<evidence type="ECO:0000256" key="4">
    <source>
        <dbReference type="ARBA" id="ARBA00022741"/>
    </source>
</evidence>
<dbReference type="GO" id="GO:0009432">
    <property type="term" value="P:SOS response"/>
    <property type="evidence" value="ECO:0007669"/>
    <property type="project" value="TreeGrafter"/>
</dbReference>
<dbReference type="Pfam" id="PF02463">
    <property type="entry name" value="SMC_N"/>
    <property type="match status" value="1"/>
</dbReference>
<dbReference type="InterPro" id="IPR003395">
    <property type="entry name" value="RecF/RecN/SMC_N"/>
</dbReference>
<accession>A0A6L2R6E2</accession>
<dbReference type="EMBL" id="BLLL01000010">
    <property type="protein sequence ID" value="GFH63141.1"/>
    <property type="molecule type" value="Genomic_DNA"/>
</dbReference>
<keyword evidence="6" id="KW-0067">ATP-binding</keyword>
<evidence type="ECO:0000256" key="7">
    <source>
        <dbReference type="ARBA" id="ARBA00023204"/>
    </source>
</evidence>
<sequence length="529" mass="59103">MLEYLHIRNLALIENMELEFAAGMNALTGETGAGKSFVLKALGFLLGDRLTAEMVRPGADRAQVEALFVLEGNEITLRRELSTQSGRSRLFVNNTLTAQDELRALRERLVTFTSQHSQQQLLQPAFQARLIENMLPEPQLLRERDDLLAQLREIATSHRALLDKQSALAERRDLLEMQQQQIDRVAPREGEEEALEALRANARACAHLRENYENALGLLHGENGLLDLLGHFERLLRKMSGDDAGLAVDAEAVSEARTRLAHLGDKFRRPQQQGASTDIDSIESRLFALAQLKRTLRRGLAEILCLRQEIADNLSFLDACALDISRLSREEKALAKKLADVVTRIKPLRHNIANMFGRNIEAELRDLGFSEQIRVIPDFLCHELWPGVTEEHTRLLWAPNPGQPPQPLDRIASGGELSRFLLALVGMQRENKDATCIFDEVDAGVGGLALNKLADKLNSLSKKRQMLLITHWPQLAAHATKHFHISKVVRDDATFTLCTPLDDNQRLEELARMAGGGARGEALAQSLKG</sequence>
<dbReference type="AlphaFoldDB" id="A0A6L2R6E2"/>
<evidence type="ECO:0000256" key="2">
    <source>
        <dbReference type="ARBA" id="ARBA00009441"/>
    </source>
</evidence>
<dbReference type="GO" id="GO:0006310">
    <property type="term" value="P:DNA recombination"/>
    <property type="evidence" value="ECO:0007669"/>
    <property type="project" value="InterPro"/>
</dbReference>
<dbReference type="InterPro" id="IPR027417">
    <property type="entry name" value="P-loop_NTPase"/>
</dbReference>
<comment type="function">
    <text evidence="1 9">May be involved in recombinational repair of damaged DNA.</text>
</comment>
<evidence type="ECO:0000259" key="10">
    <source>
        <dbReference type="Pfam" id="PF02463"/>
    </source>
</evidence>
<name>A0A6L2R6E2_9BACT</name>
<dbReference type="GO" id="GO:0006281">
    <property type="term" value="P:DNA repair"/>
    <property type="evidence" value="ECO:0007669"/>
    <property type="project" value="UniProtKB-KW"/>
</dbReference>
<dbReference type="PIRSF" id="PIRSF003128">
    <property type="entry name" value="RecN"/>
    <property type="match status" value="1"/>
</dbReference>
<dbReference type="PANTHER" id="PTHR11059:SF0">
    <property type="entry name" value="DNA REPAIR PROTEIN RECN"/>
    <property type="match status" value="1"/>
</dbReference>
<feature type="domain" description="RecF/RecN/SMC N-terminal" evidence="10">
    <location>
        <begin position="4"/>
        <end position="488"/>
    </location>
</feature>
<evidence type="ECO:0000313" key="12">
    <source>
        <dbReference type="Proteomes" id="UP000505077"/>
    </source>
</evidence>
<keyword evidence="5 9" id="KW-0227">DNA damage</keyword>
<dbReference type="InterPro" id="IPR004604">
    <property type="entry name" value="DNA_recomb/repair_RecN"/>
</dbReference>
<dbReference type="Proteomes" id="UP000505077">
    <property type="component" value="Unassembled WGS sequence"/>
</dbReference>
<dbReference type="GO" id="GO:0005524">
    <property type="term" value="F:ATP binding"/>
    <property type="evidence" value="ECO:0007669"/>
    <property type="project" value="UniProtKB-KW"/>
</dbReference>
<reference evidence="11 12" key="1">
    <citation type="journal article" date="2020" name="ISME J.">
        <title>Parallel Reductive Genome Evolution in Desulfovibrio Ectosymbionts Independently Acquired by Trichonympha Protists in the Termite Gut.</title>
        <authorList>
            <person name="Takeuchi M."/>
            <person name="Kuwahara H."/>
            <person name="Murakami T."/>
            <person name="Takahashi K."/>
            <person name="Kajitani R."/>
            <person name="Toyoda A."/>
            <person name="Itoh T."/>
            <person name="Ohkuma M."/>
            <person name="Hongoh Y."/>
        </authorList>
    </citation>
    <scope>NUCLEOTIDE SEQUENCE [LARGE SCALE GENOMIC DNA]</scope>
    <source>
        <strain evidence="11">ZnDsv-02</strain>
    </source>
</reference>
<evidence type="ECO:0000256" key="9">
    <source>
        <dbReference type="PIRNR" id="PIRNR003128"/>
    </source>
</evidence>
<evidence type="ECO:0000256" key="1">
    <source>
        <dbReference type="ARBA" id="ARBA00003618"/>
    </source>
</evidence>
<evidence type="ECO:0000256" key="5">
    <source>
        <dbReference type="ARBA" id="ARBA00022763"/>
    </source>
</evidence>
<proteinExistence type="inferred from homology"/>
<evidence type="ECO:0000313" key="11">
    <source>
        <dbReference type="EMBL" id="GFH63141.1"/>
    </source>
</evidence>
<organism evidence="11 12">
    <name type="scientific">Candidatus Desulfovibrio kirbyi</name>
    <dbReference type="NCBI Taxonomy" id="2696086"/>
    <lineage>
        <taxon>Bacteria</taxon>
        <taxon>Pseudomonadati</taxon>
        <taxon>Thermodesulfobacteriota</taxon>
        <taxon>Desulfovibrionia</taxon>
        <taxon>Desulfovibrionales</taxon>
        <taxon>Desulfovibrionaceae</taxon>
        <taxon>Desulfovibrio</taxon>
    </lineage>
</organism>
<dbReference type="SUPFAM" id="SSF52540">
    <property type="entry name" value="P-loop containing nucleoside triphosphate hydrolases"/>
    <property type="match status" value="2"/>
</dbReference>
<gene>
    <name evidence="11" type="primary">recN</name>
    <name evidence="11" type="ORF">ZNDK_0912</name>
</gene>
<dbReference type="Gene3D" id="3.40.50.300">
    <property type="entry name" value="P-loop containing nucleotide triphosphate hydrolases"/>
    <property type="match status" value="2"/>
</dbReference>
<evidence type="ECO:0000256" key="3">
    <source>
        <dbReference type="ARBA" id="ARBA00021315"/>
    </source>
</evidence>
<keyword evidence="7 9" id="KW-0234">DNA repair</keyword>
<comment type="similarity">
    <text evidence="2 9">Belongs to the RecN family.</text>
</comment>
<evidence type="ECO:0000256" key="8">
    <source>
        <dbReference type="ARBA" id="ARBA00033408"/>
    </source>
</evidence>
<dbReference type="PANTHER" id="PTHR11059">
    <property type="entry name" value="DNA REPAIR PROTEIN RECN"/>
    <property type="match status" value="1"/>
</dbReference>
<evidence type="ECO:0000256" key="6">
    <source>
        <dbReference type="ARBA" id="ARBA00022840"/>
    </source>
</evidence>
<keyword evidence="4" id="KW-0547">Nucleotide-binding</keyword>
<protein>
    <recommendedName>
        <fullName evidence="3 9">DNA repair protein RecN</fullName>
    </recommendedName>
    <alternativeName>
        <fullName evidence="8 9">Recombination protein N</fullName>
    </alternativeName>
</protein>